<sequence>MPKSSKQAAYLCAITVKRSSENFSEEKQQSSDGDEDRGSDINFSDKVHLPNIRDLLEMCLSDGSSRNIDVSMYFVLRHFNANRHTADDFLKRIRCLSCEYAHKWCEIFLNDDFADFNKDNPDGKHSESVFDLYPKLEVEPNFL</sequence>
<dbReference type="Proteomes" id="UP000682733">
    <property type="component" value="Unassembled WGS sequence"/>
</dbReference>
<comment type="caution">
    <text evidence="3">The sequence shown here is derived from an EMBL/GenBank/DDBJ whole genome shotgun (WGS) entry which is preliminary data.</text>
</comment>
<evidence type="ECO:0000313" key="3">
    <source>
        <dbReference type="EMBL" id="CAF3540863.1"/>
    </source>
</evidence>
<organism evidence="3 4">
    <name type="scientific">Didymodactylos carnosus</name>
    <dbReference type="NCBI Taxonomy" id="1234261"/>
    <lineage>
        <taxon>Eukaryota</taxon>
        <taxon>Metazoa</taxon>
        <taxon>Spiralia</taxon>
        <taxon>Gnathifera</taxon>
        <taxon>Rotifera</taxon>
        <taxon>Eurotatoria</taxon>
        <taxon>Bdelloidea</taxon>
        <taxon>Philodinida</taxon>
        <taxon>Philodinidae</taxon>
        <taxon>Didymodactylos</taxon>
    </lineage>
</organism>
<feature type="region of interest" description="Disordered" evidence="1">
    <location>
        <begin position="21"/>
        <end position="44"/>
    </location>
</feature>
<dbReference type="Proteomes" id="UP000677228">
    <property type="component" value="Unassembled WGS sequence"/>
</dbReference>
<gene>
    <name evidence="2" type="ORF">OVA965_LOCUS2554</name>
    <name evidence="3" type="ORF">TMI583_LOCUS2554</name>
</gene>
<protein>
    <submittedName>
        <fullName evidence="3">Uncharacterized protein</fullName>
    </submittedName>
</protein>
<proteinExistence type="predicted"/>
<evidence type="ECO:0000313" key="2">
    <source>
        <dbReference type="EMBL" id="CAF0761085.1"/>
    </source>
</evidence>
<dbReference type="EMBL" id="CAJNOK010000553">
    <property type="protein sequence ID" value="CAF0761085.1"/>
    <property type="molecule type" value="Genomic_DNA"/>
</dbReference>
<accession>A0A8S2GNK4</accession>
<name>A0A8S2GNK4_9BILA</name>
<dbReference type="AlphaFoldDB" id="A0A8S2GNK4"/>
<dbReference type="EMBL" id="CAJOBA010000553">
    <property type="protein sequence ID" value="CAF3540863.1"/>
    <property type="molecule type" value="Genomic_DNA"/>
</dbReference>
<evidence type="ECO:0000256" key="1">
    <source>
        <dbReference type="SAM" id="MobiDB-lite"/>
    </source>
</evidence>
<evidence type="ECO:0000313" key="4">
    <source>
        <dbReference type="Proteomes" id="UP000682733"/>
    </source>
</evidence>
<reference evidence="3" key="1">
    <citation type="submission" date="2021-02" db="EMBL/GenBank/DDBJ databases">
        <authorList>
            <person name="Nowell W R."/>
        </authorList>
    </citation>
    <scope>NUCLEOTIDE SEQUENCE</scope>
</reference>